<evidence type="ECO:0000256" key="2">
    <source>
        <dbReference type="ARBA" id="ARBA00022692"/>
    </source>
</evidence>
<evidence type="ECO:0000313" key="7">
    <source>
        <dbReference type="Proteomes" id="UP000199144"/>
    </source>
</evidence>
<evidence type="ECO:0000256" key="3">
    <source>
        <dbReference type="ARBA" id="ARBA00022989"/>
    </source>
</evidence>
<accession>A0A1I4LR54</accession>
<proteinExistence type="predicted"/>
<gene>
    <name evidence="6" type="ORF">SAMN04488042_102200</name>
</gene>
<dbReference type="RefSeq" id="WP_093093031.1">
    <property type="nucleotide sequence ID" value="NZ_FOTQ01000002.1"/>
</dbReference>
<keyword evidence="6" id="KW-0808">Transferase</keyword>
<feature type="transmembrane region" description="Helical" evidence="5">
    <location>
        <begin position="93"/>
        <end position="119"/>
    </location>
</feature>
<keyword evidence="7" id="KW-1185">Reference proteome</keyword>
<dbReference type="Proteomes" id="UP000199144">
    <property type="component" value="Unassembled WGS sequence"/>
</dbReference>
<keyword evidence="3 5" id="KW-1133">Transmembrane helix</keyword>
<dbReference type="GO" id="GO:0012505">
    <property type="term" value="C:endomembrane system"/>
    <property type="evidence" value="ECO:0007669"/>
    <property type="project" value="UniProtKB-SubCell"/>
</dbReference>
<keyword evidence="6" id="KW-0489">Methyltransferase</keyword>
<keyword evidence="4 5" id="KW-0472">Membrane</keyword>
<dbReference type="OrthoDB" id="9811969at2"/>
<comment type="subcellular location">
    <subcellularLocation>
        <location evidence="1">Endomembrane system</location>
        <topology evidence="1">Multi-pass membrane protein</topology>
    </subcellularLocation>
</comment>
<dbReference type="GO" id="GO:0008168">
    <property type="term" value="F:methyltransferase activity"/>
    <property type="evidence" value="ECO:0007669"/>
    <property type="project" value="UniProtKB-KW"/>
</dbReference>
<dbReference type="STRING" id="254406.SAMN04488042_102200"/>
<evidence type="ECO:0000313" key="6">
    <source>
        <dbReference type="EMBL" id="SFL93578.1"/>
    </source>
</evidence>
<dbReference type="PANTHER" id="PTHR12714:SF24">
    <property type="entry name" value="SLR1182 PROTEIN"/>
    <property type="match status" value="1"/>
</dbReference>
<dbReference type="AlphaFoldDB" id="A0A1I4LR54"/>
<dbReference type="GO" id="GO:0032259">
    <property type="term" value="P:methylation"/>
    <property type="evidence" value="ECO:0007669"/>
    <property type="project" value="UniProtKB-KW"/>
</dbReference>
<protein>
    <submittedName>
        <fullName evidence="6">Protein-S-isoprenylcysteine O-methyltransferase Ste14</fullName>
    </submittedName>
</protein>
<dbReference type="InterPro" id="IPR007318">
    <property type="entry name" value="Phopholipid_MeTrfase"/>
</dbReference>
<evidence type="ECO:0000256" key="1">
    <source>
        <dbReference type="ARBA" id="ARBA00004127"/>
    </source>
</evidence>
<reference evidence="6 7" key="1">
    <citation type="submission" date="2016-10" db="EMBL/GenBank/DDBJ databases">
        <authorList>
            <person name="de Groot N.N."/>
        </authorList>
    </citation>
    <scope>NUCLEOTIDE SEQUENCE [LARGE SCALE GENOMIC DNA]</scope>
    <source>
        <strain evidence="6 7">DSM 15283</strain>
    </source>
</reference>
<keyword evidence="2 5" id="KW-0812">Transmembrane</keyword>
<evidence type="ECO:0000256" key="4">
    <source>
        <dbReference type="ARBA" id="ARBA00023136"/>
    </source>
</evidence>
<name>A0A1I4LR54_9RHOB</name>
<dbReference type="Pfam" id="PF04191">
    <property type="entry name" value="PEMT"/>
    <property type="match status" value="1"/>
</dbReference>
<organism evidence="6 7">
    <name type="scientific">Shimia aestuarii</name>
    <dbReference type="NCBI Taxonomy" id="254406"/>
    <lineage>
        <taxon>Bacteria</taxon>
        <taxon>Pseudomonadati</taxon>
        <taxon>Pseudomonadota</taxon>
        <taxon>Alphaproteobacteria</taxon>
        <taxon>Rhodobacterales</taxon>
        <taxon>Roseobacteraceae</taxon>
    </lineage>
</organism>
<dbReference type="PANTHER" id="PTHR12714">
    <property type="entry name" value="PROTEIN-S ISOPRENYLCYSTEINE O-METHYLTRANSFERASE"/>
    <property type="match status" value="1"/>
</dbReference>
<dbReference type="EMBL" id="FOTQ01000002">
    <property type="protein sequence ID" value="SFL93578.1"/>
    <property type="molecule type" value="Genomic_DNA"/>
</dbReference>
<dbReference type="Gene3D" id="1.20.120.1630">
    <property type="match status" value="1"/>
</dbReference>
<evidence type="ECO:0000256" key="5">
    <source>
        <dbReference type="SAM" id="Phobius"/>
    </source>
</evidence>
<feature type="transmembrane region" description="Helical" evidence="5">
    <location>
        <begin position="35"/>
        <end position="56"/>
    </location>
</feature>
<sequence>MKRWLDIPPVWLALFLTLAWWQAKALSLGLSLGGRWAEFVGGILVGGGVILIALAASEMRRQKTTIIPHRDADRLVQSGIFSRTRNPIYVGDALILMGLILYWDAVLSLVLVPVFVWVIERRFIIPEENRLRRKFRADFARYCQKVRRWV</sequence>